<feature type="transmembrane region" description="Helical" evidence="2">
    <location>
        <begin position="176"/>
        <end position="195"/>
    </location>
</feature>
<gene>
    <name evidence="3" type="ORF">GCM10023169_06050</name>
</gene>
<protein>
    <submittedName>
        <fullName evidence="3">Uncharacterized protein</fullName>
    </submittedName>
</protein>
<keyword evidence="4" id="KW-1185">Reference proteome</keyword>
<feature type="compositionally biased region" description="Low complexity" evidence="1">
    <location>
        <begin position="93"/>
        <end position="127"/>
    </location>
</feature>
<accession>A0ABP8KVE8</accession>
<dbReference type="EMBL" id="BAABGN010000002">
    <property type="protein sequence ID" value="GAA4417501.1"/>
    <property type="molecule type" value="Genomic_DNA"/>
</dbReference>
<keyword evidence="2" id="KW-0812">Transmembrane</keyword>
<feature type="transmembrane region" description="Helical" evidence="2">
    <location>
        <begin position="150"/>
        <end position="170"/>
    </location>
</feature>
<feature type="compositionally biased region" description="Basic and acidic residues" evidence="1">
    <location>
        <begin position="1"/>
        <end position="13"/>
    </location>
</feature>
<comment type="caution">
    <text evidence="3">The sequence shown here is derived from an EMBL/GenBank/DDBJ whole genome shotgun (WGS) entry which is preliminary data.</text>
</comment>
<dbReference type="RefSeq" id="WP_345215008.1">
    <property type="nucleotide sequence ID" value="NZ_BAABGN010000002.1"/>
</dbReference>
<evidence type="ECO:0000313" key="4">
    <source>
        <dbReference type="Proteomes" id="UP001500622"/>
    </source>
</evidence>
<dbReference type="Proteomes" id="UP001500622">
    <property type="component" value="Unassembled WGS sequence"/>
</dbReference>
<name>A0ABP8KVE8_9MICO</name>
<organism evidence="3 4">
    <name type="scientific">Georgenia halophila</name>
    <dbReference type="NCBI Taxonomy" id="620889"/>
    <lineage>
        <taxon>Bacteria</taxon>
        <taxon>Bacillati</taxon>
        <taxon>Actinomycetota</taxon>
        <taxon>Actinomycetes</taxon>
        <taxon>Micrococcales</taxon>
        <taxon>Bogoriellaceae</taxon>
        <taxon>Georgenia</taxon>
    </lineage>
</organism>
<proteinExistence type="predicted"/>
<evidence type="ECO:0000256" key="2">
    <source>
        <dbReference type="SAM" id="Phobius"/>
    </source>
</evidence>
<sequence length="204" mass="20660">MNDNRTDGPENRIDGLSPDEPATGESTTDPHEEPGHAETAASPDAVHDEMTETMRTEPLTAHPTATLETPPTQPLAGGHEPPPPGVGDEAWIAAAPAPGEPAPGSADQPATRAEAPSAASAGTPSAPVWSAATVAEETPVPPRRTRTGTLVLGIVLALIGVGAIVTGLGYQLDLQLALAALLVVAAVVLLVTPLVQRGRSSESP</sequence>
<feature type="region of interest" description="Disordered" evidence="1">
    <location>
        <begin position="1"/>
        <end position="128"/>
    </location>
</feature>
<reference evidence="4" key="1">
    <citation type="journal article" date="2019" name="Int. J. Syst. Evol. Microbiol.">
        <title>The Global Catalogue of Microorganisms (GCM) 10K type strain sequencing project: providing services to taxonomists for standard genome sequencing and annotation.</title>
        <authorList>
            <consortium name="The Broad Institute Genomics Platform"/>
            <consortium name="The Broad Institute Genome Sequencing Center for Infectious Disease"/>
            <person name="Wu L."/>
            <person name="Ma J."/>
        </authorList>
    </citation>
    <scope>NUCLEOTIDE SEQUENCE [LARGE SCALE GENOMIC DNA]</scope>
    <source>
        <strain evidence="4">JCM 17810</strain>
    </source>
</reference>
<keyword evidence="2" id="KW-0472">Membrane</keyword>
<evidence type="ECO:0000313" key="3">
    <source>
        <dbReference type="EMBL" id="GAA4417501.1"/>
    </source>
</evidence>
<keyword evidence="2" id="KW-1133">Transmembrane helix</keyword>
<feature type="compositionally biased region" description="Basic and acidic residues" evidence="1">
    <location>
        <begin position="45"/>
        <end position="55"/>
    </location>
</feature>
<evidence type="ECO:0000256" key="1">
    <source>
        <dbReference type="SAM" id="MobiDB-lite"/>
    </source>
</evidence>